<reference evidence="1" key="1">
    <citation type="submission" date="2023-04" db="EMBL/GenBank/DDBJ databases">
        <title>Phytophthora fragariaefolia NBRC 109709.</title>
        <authorList>
            <person name="Ichikawa N."/>
            <person name="Sato H."/>
            <person name="Tonouchi N."/>
        </authorList>
    </citation>
    <scope>NUCLEOTIDE SEQUENCE</scope>
    <source>
        <strain evidence="1">NBRC 109709</strain>
    </source>
</reference>
<accession>A0A9W6Y043</accession>
<dbReference type="Proteomes" id="UP001165121">
    <property type="component" value="Unassembled WGS sequence"/>
</dbReference>
<gene>
    <name evidence="1" type="ORF">Pfra01_001914900</name>
</gene>
<proteinExistence type="predicted"/>
<sequence>MWAADKKCFTRDDFFGGMGTPHTFDPEEDARLFEQQTFAFKNDLIVLYTFCCPVENEKPTLGIVVTSRRVFRNAVLAIEGQPDGIVGVTDGTYRLHRGGWVVVDFGTCCTRHTRNTYAQCFIPFAYLFVRTENIACYKMFFHVVQQGVLEFFWTPLEVNVGSLDDSDSIKAAILQKWPDIVLTSCWPHVLRGTYKADKLSKLICREMYKKRIRPHLGMLHSCRTIKQFQAVADMVITDWRSHGEHEYVAGFEEEYLTDSWCRWFATAADLPGVMPNQNHTEAHHRSIKASAIISKRASTEVVLNVSFPRILVQAGELSGLSDKLRPYCSGPVAGELITRAEILCNNANLKQLTESEVCLSAVRLVPALWHWPALSHILGSGRCAFPTYRVASHHHSDCLLFTKKLQK</sequence>
<comment type="caution">
    <text evidence="1">The sequence shown here is derived from an EMBL/GenBank/DDBJ whole genome shotgun (WGS) entry which is preliminary data.</text>
</comment>
<protein>
    <submittedName>
        <fullName evidence="1">Unnamed protein product</fullName>
    </submittedName>
</protein>
<dbReference type="OrthoDB" id="118844at2759"/>
<evidence type="ECO:0000313" key="1">
    <source>
        <dbReference type="EMBL" id="GMF48957.1"/>
    </source>
</evidence>
<name>A0A9W6Y043_9STRA</name>
<organism evidence="1 2">
    <name type="scientific">Phytophthora fragariaefolia</name>
    <dbReference type="NCBI Taxonomy" id="1490495"/>
    <lineage>
        <taxon>Eukaryota</taxon>
        <taxon>Sar</taxon>
        <taxon>Stramenopiles</taxon>
        <taxon>Oomycota</taxon>
        <taxon>Peronosporomycetes</taxon>
        <taxon>Peronosporales</taxon>
        <taxon>Peronosporaceae</taxon>
        <taxon>Phytophthora</taxon>
    </lineage>
</organism>
<dbReference type="AlphaFoldDB" id="A0A9W6Y043"/>
<dbReference type="EMBL" id="BSXT01002437">
    <property type="protein sequence ID" value="GMF48957.1"/>
    <property type="molecule type" value="Genomic_DNA"/>
</dbReference>
<keyword evidence="2" id="KW-1185">Reference proteome</keyword>
<evidence type="ECO:0000313" key="2">
    <source>
        <dbReference type="Proteomes" id="UP001165121"/>
    </source>
</evidence>